<dbReference type="GeneID" id="82890572"/>
<gene>
    <name evidence="8" type="ORF">NQ491_02520</name>
</gene>
<reference evidence="8" key="1">
    <citation type="journal article" date="2022" name="Cell">
        <title>Design, construction, and in vivo augmentation of a complex gut microbiome.</title>
        <authorList>
            <person name="Cheng A.G."/>
            <person name="Ho P.Y."/>
            <person name="Aranda-Diaz A."/>
            <person name="Jain S."/>
            <person name="Yu F.B."/>
            <person name="Meng X."/>
            <person name="Wang M."/>
            <person name="Iakiviak M."/>
            <person name="Nagashima K."/>
            <person name="Zhao A."/>
            <person name="Murugkar P."/>
            <person name="Patil A."/>
            <person name="Atabakhsh K."/>
            <person name="Weakley A."/>
            <person name="Yan J."/>
            <person name="Brumbaugh A.R."/>
            <person name="Higginbottom S."/>
            <person name="Dimas A."/>
            <person name="Shiver A.L."/>
            <person name="Deutschbauer A."/>
            <person name="Neff N."/>
            <person name="Sonnenburg J.L."/>
            <person name="Huang K.C."/>
            <person name="Fischbach M.A."/>
        </authorList>
    </citation>
    <scope>NUCLEOTIDE SEQUENCE</scope>
    <source>
        <strain evidence="8">AP11</strain>
    </source>
</reference>
<dbReference type="Gene3D" id="1.25.40.390">
    <property type="match status" value="1"/>
</dbReference>
<dbReference type="InterPro" id="IPR012944">
    <property type="entry name" value="SusD_RagB_dom"/>
</dbReference>
<evidence type="ECO:0000256" key="1">
    <source>
        <dbReference type="ARBA" id="ARBA00004442"/>
    </source>
</evidence>
<dbReference type="EMBL" id="CP102294">
    <property type="protein sequence ID" value="UWN57672.1"/>
    <property type="molecule type" value="Genomic_DNA"/>
</dbReference>
<feature type="domain" description="RagB/SusD" evidence="7">
    <location>
        <begin position="326"/>
        <end position="610"/>
    </location>
</feature>
<evidence type="ECO:0000256" key="2">
    <source>
        <dbReference type="ARBA" id="ARBA00006275"/>
    </source>
</evidence>
<comment type="subcellular location">
    <subcellularLocation>
        <location evidence="1">Cell outer membrane</location>
    </subcellularLocation>
</comment>
<sequence length="610" mass="69900">MKTKIALLLLSASSLMWSCQDFLEEPSDVSGQTEAVVFSTIENAEKVLAAPYSSLPWGWPCLNGNGPWSQGILIYFAPISCASDEADTALEGGYNFVHPQYHEGLLTAGTINPYREDKWDYDWFAIRNAWYFYDKVDMVNDGTPQSYINQRKAEALGLVAQRYYEMFKRYGGLPWIDHYVTMGESVDMSRMSISRTVDSICSLLDRAIAMPELPERNAVNEFGRVNKVALRMLKARVLLWSASPLFNPENNQSYYPSFSKQELIKHETYDKNRWQEAADACLEAINAAHGAGYALYTKYGDPVKDYKAAVTEFPDIDASGKAKGNPEIIWGTRPADSYASEAYQSGSRVTIWSTLKKLRGTVGTYLIPLQNMVDKYELRDGSDQPSDYWQNVSDPYNNLDRRFNATIYHHGYSLGKNIGPFILDMRMEPAGDQYPEGKQAFTGYYLAKFFDDDYIAGLGNYPQAFWPYMRLSDLYLMYAEALNEVDYASNSTEILRYVNMVRERAGQPKLENKPGFQANQAYVRECIRKERIVELCYEDQIYFDYKRWKVGDKYIGGNMYGMKITGDMENPTFSKFLYETRVWSSKWYLFPLYQTDVLTTNGVLAQNPGW</sequence>
<dbReference type="Pfam" id="PF07980">
    <property type="entry name" value="SusD_RagB"/>
    <property type="match status" value="1"/>
</dbReference>
<evidence type="ECO:0000256" key="4">
    <source>
        <dbReference type="ARBA" id="ARBA00023136"/>
    </source>
</evidence>
<evidence type="ECO:0000256" key="3">
    <source>
        <dbReference type="ARBA" id="ARBA00022729"/>
    </source>
</evidence>
<dbReference type="SUPFAM" id="SSF48452">
    <property type="entry name" value="TPR-like"/>
    <property type="match status" value="1"/>
</dbReference>
<evidence type="ECO:0000313" key="8">
    <source>
        <dbReference type="EMBL" id="UWN57672.1"/>
    </source>
</evidence>
<proteinExistence type="inferred from homology"/>
<keyword evidence="9" id="KW-1185">Reference proteome</keyword>
<keyword evidence="5" id="KW-0998">Cell outer membrane</keyword>
<feature type="chain" id="PRO_5045583088" evidence="6">
    <location>
        <begin position="24"/>
        <end position="610"/>
    </location>
</feature>
<feature type="signal peptide" evidence="6">
    <location>
        <begin position="1"/>
        <end position="23"/>
    </location>
</feature>
<evidence type="ECO:0000256" key="6">
    <source>
        <dbReference type="SAM" id="SignalP"/>
    </source>
</evidence>
<evidence type="ECO:0000313" key="9">
    <source>
        <dbReference type="Proteomes" id="UP001059295"/>
    </source>
</evidence>
<keyword evidence="3 6" id="KW-0732">Signal</keyword>
<name>A0ABY5V0C7_9BACT</name>
<keyword evidence="4" id="KW-0472">Membrane</keyword>
<dbReference type="Proteomes" id="UP001059295">
    <property type="component" value="Chromosome"/>
</dbReference>
<accession>A0ABY5V0C7</accession>
<evidence type="ECO:0000259" key="7">
    <source>
        <dbReference type="Pfam" id="PF07980"/>
    </source>
</evidence>
<organism evidence="8 9">
    <name type="scientific">Alistipes ihumii AP11</name>
    <dbReference type="NCBI Taxonomy" id="1211813"/>
    <lineage>
        <taxon>Bacteria</taxon>
        <taxon>Pseudomonadati</taxon>
        <taxon>Bacteroidota</taxon>
        <taxon>Bacteroidia</taxon>
        <taxon>Bacteroidales</taxon>
        <taxon>Rikenellaceae</taxon>
        <taxon>Alistipes</taxon>
    </lineage>
</organism>
<protein>
    <submittedName>
        <fullName evidence="8">RagB/SusD family nutrient uptake outer membrane protein</fullName>
    </submittedName>
</protein>
<dbReference type="InterPro" id="IPR011990">
    <property type="entry name" value="TPR-like_helical_dom_sf"/>
</dbReference>
<comment type="similarity">
    <text evidence="2">Belongs to the SusD family.</text>
</comment>
<dbReference type="RefSeq" id="WP_081587382.1">
    <property type="nucleotide sequence ID" value="NZ_CAPH01000004.1"/>
</dbReference>
<evidence type="ECO:0000256" key="5">
    <source>
        <dbReference type="ARBA" id="ARBA00023237"/>
    </source>
</evidence>